<reference evidence="9 10" key="1">
    <citation type="submission" date="2024-10" db="EMBL/GenBank/DDBJ databases">
        <authorList>
            <person name="Topkara A.R."/>
            <person name="Saygin H."/>
        </authorList>
    </citation>
    <scope>NUCLEOTIDE SEQUENCE [LARGE SCALE GENOMIC DNA]</scope>
    <source>
        <strain evidence="9 10">M3C6</strain>
    </source>
</reference>
<accession>A0ABW7AQX6</accession>
<feature type="domain" description="Major facilitator superfamily (MFS) profile" evidence="8">
    <location>
        <begin position="7"/>
        <end position="394"/>
    </location>
</feature>
<organism evidence="9 10">
    <name type="scientific">Nonomuraea marmarensis</name>
    <dbReference type="NCBI Taxonomy" id="3351344"/>
    <lineage>
        <taxon>Bacteria</taxon>
        <taxon>Bacillati</taxon>
        <taxon>Actinomycetota</taxon>
        <taxon>Actinomycetes</taxon>
        <taxon>Streptosporangiales</taxon>
        <taxon>Streptosporangiaceae</taxon>
        <taxon>Nonomuraea</taxon>
    </lineage>
</organism>
<keyword evidence="5 7" id="KW-1133">Transmembrane helix</keyword>
<evidence type="ECO:0000256" key="2">
    <source>
        <dbReference type="ARBA" id="ARBA00022448"/>
    </source>
</evidence>
<feature type="transmembrane region" description="Helical" evidence="7">
    <location>
        <begin position="73"/>
        <end position="94"/>
    </location>
</feature>
<keyword evidence="3" id="KW-1003">Cell membrane</keyword>
<dbReference type="Pfam" id="PF05977">
    <property type="entry name" value="MFS_3"/>
    <property type="match status" value="1"/>
</dbReference>
<keyword evidence="4 7" id="KW-0812">Transmembrane</keyword>
<evidence type="ECO:0000313" key="10">
    <source>
        <dbReference type="Proteomes" id="UP001603978"/>
    </source>
</evidence>
<feature type="transmembrane region" description="Helical" evidence="7">
    <location>
        <begin position="136"/>
        <end position="155"/>
    </location>
</feature>
<dbReference type="InterPro" id="IPR036259">
    <property type="entry name" value="MFS_trans_sf"/>
</dbReference>
<keyword evidence="2" id="KW-0813">Transport</keyword>
<feature type="transmembrane region" description="Helical" evidence="7">
    <location>
        <begin position="254"/>
        <end position="272"/>
    </location>
</feature>
<name>A0ABW7AQX6_9ACTN</name>
<dbReference type="PANTHER" id="PTHR23513:SF6">
    <property type="entry name" value="MAJOR FACILITATOR SUPERFAMILY ASSOCIATED DOMAIN-CONTAINING PROTEIN"/>
    <property type="match status" value="1"/>
</dbReference>
<evidence type="ECO:0000259" key="8">
    <source>
        <dbReference type="PROSITE" id="PS50850"/>
    </source>
</evidence>
<dbReference type="PROSITE" id="PS50850">
    <property type="entry name" value="MFS"/>
    <property type="match status" value="1"/>
</dbReference>
<evidence type="ECO:0000256" key="1">
    <source>
        <dbReference type="ARBA" id="ARBA00004651"/>
    </source>
</evidence>
<feature type="transmembrane region" description="Helical" evidence="7">
    <location>
        <begin position="41"/>
        <end position="61"/>
    </location>
</feature>
<feature type="transmembrane region" description="Helical" evidence="7">
    <location>
        <begin position="284"/>
        <end position="301"/>
    </location>
</feature>
<proteinExistence type="predicted"/>
<comment type="caution">
    <text evidence="9">The sequence shown here is derived from an EMBL/GenBank/DDBJ whole genome shotgun (WGS) entry which is preliminary data.</text>
</comment>
<evidence type="ECO:0000256" key="4">
    <source>
        <dbReference type="ARBA" id="ARBA00022692"/>
    </source>
</evidence>
<dbReference type="PANTHER" id="PTHR23513">
    <property type="entry name" value="INTEGRAL MEMBRANE EFFLUX PROTEIN-RELATED"/>
    <property type="match status" value="1"/>
</dbReference>
<dbReference type="InterPro" id="IPR010290">
    <property type="entry name" value="TM_effector"/>
</dbReference>
<feature type="transmembrane region" description="Helical" evidence="7">
    <location>
        <begin position="307"/>
        <end position="325"/>
    </location>
</feature>
<evidence type="ECO:0000313" key="9">
    <source>
        <dbReference type="EMBL" id="MFG1708806.1"/>
    </source>
</evidence>
<dbReference type="Gene3D" id="1.20.1250.20">
    <property type="entry name" value="MFS general substrate transporter like domains"/>
    <property type="match status" value="1"/>
</dbReference>
<protein>
    <submittedName>
        <fullName evidence="9">MFS transporter</fullName>
    </submittedName>
</protein>
<evidence type="ECO:0000256" key="7">
    <source>
        <dbReference type="SAM" id="Phobius"/>
    </source>
</evidence>
<evidence type="ECO:0000256" key="5">
    <source>
        <dbReference type="ARBA" id="ARBA00022989"/>
    </source>
</evidence>
<keyword evidence="10" id="KW-1185">Reference proteome</keyword>
<feature type="transmembrane region" description="Helical" evidence="7">
    <location>
        <begin position="346"/>
        <end position="369"/>
    </location>
</feature>
<feature type="transmembrane region" description="Helical" evidence="7">
    <location>
        <begin position="375"/>
        <end position="398"/>
    </location>
</feature>
<gene>
    <name evidence="9" type="ORF">ACFLIM_36980</name>
</gene>
<dbReference type="InterPro" id="IPR020846">
    <property type="entry name" value="MFS_dom"/>
</dbReference>
<dbReference type="EMBL" id="JBICRM010000030">
    <property type="protein sequence ID" value="MFG1708806.1"/>
    <property type="molecule type" value="Genomic_DNA"/>
</dbReference>
<feature type="transmembrane region" description="Helical" evidence="7">
    <location>
        <begin position="100"/>
        <end position="124"/>
    </location>
</feature>
<feature type="transmembrane region" description="Helical" evidence="7">
    <location>
        <begin position="218"/>
        <end position="239"/>
    </location>
</feature>
<keyword evidence="6 7" id="KW-0472">Membrane</keyword>
<evidence type="ECO:0000256" key="3">
    <source>
        <dbReference type="ARBA" id="ARBA00022475"/>
    </source>
</evidence>
<dbReference type="SUPFAM" id="SSF103473">
    <property type="entry name" value="MFS general substrate transporter"/>
    <property type="match status" value="1"/>
</dbReference>
<dbReference type="RefSeq" id="WP_393173034.1">
    <property type="nucleotide sequence ID" value="NZ_JBICRM010000030.1"/>
</dbReference>
<dbReference type="Proteomes" id="UP001603978">
    <property type="component" value="Unassembled WGS sequence"/>
</dbReference>
<evidence type="ECO:0000256" key="6">
    <source>
        <dbReference type="ARBA" id="ARBA00023136"/>
    </source>
</evidence>
<comment type="subcellular location">
    <subcellularLocation>
        <location evidence="1">Cell membrane</location>
        <topology evidence="1">Multi-pass membrane protein</topology>
    </subcellularLocation>
</comment>
<feature type="transmembrane region" description="Helical" evidence="7">
    <location>
        <begin position="161"/>
        <end position="186"/>
    </location>
</feature>
<feature type="transmembrane region" description="Helical" evidence="7">
    <location>
        <begin position="9"/>
        <end position="29"/>
    </location>
</feature>
<dbReference type="CDD" id="cd06173">
    <property type="entry name" value="MFS_MefA_like"/>
    <property type="match status" value="1"/>
</dbReference>
<sequence length="422" mass="44230">MDPSKRNTWVLVVFGAVTNLIGGVIKVALPLLATWLTTSPALVSGVLLALSLPWLLVALHVGVLVDRVDRRKLLWLANSMRIAVVLGLAAAVVTDVIALGILYGGAVILGVAEVIALVSAAAIIPDAVASTGRDRANVWIIGVETLCNGSIGPLLGGCLAAAGMAIALGISASGYLIALAILPLLVGKFTVTQATTTPVLSMNKQISEGLQFLRHQRLLRLLTFTVTILVTCWAAWYALMPLVATKMWGLSPPAYGALVGALGLGGIVGTLSVTTANRLFGRRWVMFANVYLTCSMVAVPALTTNVWAVGTGAFLGGMGSALWVVNSRSISQTLVRPEMMGRYNSIARLSSWGPIALGAPLAGILAQWLGYRLAFGVFAAATAVFIIPFLRTFTPALLAELEMQHARSLSNAASQTPQRAPS</sequence>